<proteinExistence type="predicted"/>
<protein>
    <submittedName>
        <fullName evidence="1">Uncharacterized protein</fullName>
    </submittedName>
</protein>
<evidence type="ECO:0000313" key="1">
    <source>
        <dbReference type="EMBL" id="CAI9702000.1"/>
    </source>
</evidence>
<organism evidence="1 2">
    <name type="scientific">Rangifer tarandus platyrhynchus</name>
    <name type="common">Svalbard reindeer</name>
    <dbReference type="NCBI Taxonomy" id="3082113"/>
    <lineage>
        <taxon>Eukaryota</taxon>
        <taxon>Metazoa</taxon>
        <taxon>Chordata</taxon>
        <taxon>Craniata</taxon>
        <taxon>Vertebrata</taxon>
        <taxon>Euteleostomi</taxon>
        <taxon>Mammalia</taxon>
        <taxon>Eutheria</taxon>
        <taxon>Laurasiatheria</taxon>
        <taxon>Artiodactyla</taxon>
        <taxon>Ruminantia</taxon>
        <taxon>Pecora</taxon>
        <taxon>Cervidae</taxon>
        <taxon>Odocoileinae</taxon>
        <taxon>Rangifer</taxon>
    </lineage>
</organism>
<name>A0ACB0EMS7_RANTA</name>
<sequence>MERRPRVPEAGSQLGSAAGLRAQARRCSAGARPAGWASGPRRRAFPPERPRGGGTQPRRGHGAGWEAAARPSPGGPAAATQTVTGGRGGAGRPRRCARGWGAPRSAREGGAEPGRRRAGGCGARGKGGGPRVAGRRRAATHQLRRRALPQAAREDGGRAARRRGPARREGVRAGRRRRCRGRFLLTAGRPPRIPAPRFLRRPPQPSCSRRRSAPEQRAPRGDRAAARDPEAICVRRRRPGGWSAAASRDRTVYRLSPCAALHERGVGPRMAGEGGIDRPRAEGSLLALYHSPLVDCLAFCLRTLAIRSAFRTREAASSEKCS</sequence>
<gene>
    <name evidence="1" type="ORF">MRATA1EN3_LOCUS13213</name>
</gene>
<evidence type="ECO:0000313" key="2">
    <source>
        <dbReference type="Proteomes" id="UP001162501"/>
    </source>
</evidence>
<reference evidence="1" key="1">
    <citation type="submission" date="2023-05" db="EMBL/GenBank/DDBJ databases">
        <authorList>
            <consortium name="ELIXIR-Norway"/>
        </authorList>
    </citation>
    <scope>NUCLEOTIDE SEQUENCE</scope>
</reference>
<dbReference type="Proteomes" id="UP001162501">
    <property type="component" value="Chromosome 22"/>
</dbReference>
<dbReference type="EMBL" id="OX596106">
    <property type="protein sequence ID" value="CAI9702000.1"/>
    <property type="molecule type" value="Genomic_DNA"/>
</dbReference>
<accession>A0ACB0EMS7</accession>